<evidence type="ECO:0000259" key="1">
    <source>
        <dbReference type="Pfam" id="PF00656"/>
    </source>
</evidence>
<dbReference type="Proteomes" id="UP001595912">
    <property type="component" value="Unassembled WGS sequence"/>
</dbReference>
<dbReference type="RefSeq" id="WP_380124522.1">
    <property type="nucleotide sequence ID" value="NZ_JBHSIU010000066.1"/>
</dbReference>
<sequence>MTRLVARAEPGNPGLFVNPDWQPGTPGAFAVVIGVSDYPYLRDGSGWHPGDETFGLGQLYVSAATATAFFEWFSDKYDFQGTPPARCWLLLSPTAEERAASAAAVGSAPATLENCELALQAWYAAMESNGAATADSRGYFFFSGHGLEVSLDAQILLPSDYLRGPGRAVNNAISTDNLLKGLASSPVPQHYLFADACRNDVASLRQYVVQGRPILNVRAAGAANPDVLTGILYAAASGTIAWQPFKLSDGLSLFGRALIDGLRGLAGVELQGCNAGRCEVRFNPLQTYLKNRVTQLLADFGSPEKARIRQGGSPPDVGVTVVVDSRSPFESLTGPAPVGQVLAARYDVTEVGLSWTPADGEVSAHRIFGSEHMSEIWMRHVHASDLRTGASALVVVREVHRSDNTQAYRVVLELPPAPDGHWLCLDDPGRGGRRFAVALPDDSMTAPLYELTMDFEFDDSGIRWISAVEARLALSNRSRLGELARMWSRYELANAADAAHELDTSGLLQMVFDKVKSPLAATVAATLLFRARRYDLLPVSWLANLTTWFMWNTDAAVLWAAHPDYRREVDPDRLPLLELKLPYLAEVLQMAWRLLSDLGPDDDPPWRLQAQVHRAMSVHRPGGLFAVYSGPAQDLGSDLVRPRRQR</sequence>
<accession>A0ABV9W9T0</accession>
<organism evidence="2 3">
    <name type="scientific">Dactylosporangium cerinum</name>
    <dbReference type="NCBI Taxonomy" id="1434730"/>
    <lineage>
        <taxon>Bacteria</taxon>
        <taxon>Bacillati</taxon>
        <taxon>Actinomycetota</taxon>
        <taxon>Actinomycetes</taxon>
        <taxon>Micromonosporales</taxon>
        <taxon>Micromonosporaceae</taxon>
        <taxon>Dactylosporangium</taxon>
    </lineage>
</organism>
<proteinExistence type="predicted"/>
<dbReference type="EMBL" id="JBHSIU010000066">
    <property type="protein sequence ID" value="MFC5004536.1"/>
    <property type="molecule type" value="Genomic_DNA"/>
</dbReference>
<name>A0ABV9W9T0_9ACTN</name>
<dbReference type="InterPro" id="IPR011600">
    <property type="entry name" value="Pept_C14_caspase"/>
</dbReference>
<keyword evidence="3" id="KW-1185">Reference proteome</keyword>
<comment type="caution">
    <text evidence="2">The sequence shown here is derived from an EMBL/GenBank/DDBJ whole genome shotgun (WGS) entry which is preliminary data.</text>
</comment>
<dbReference type="Pfam" id="PF00656">
    <property type="entry name" value="Peptidase_C14"/>
    <property type="match status" value="1"/>
</dbReference>
<feature type="domain" description="Peptidase C14 caspase" evidence="1">
    <location>
        <begin position="111"/>
        <end position="263"/>
    </location>
</feature>
<evidence type="ECO:0000313" key="2">
    <source>
        <dbReference type="EMBL" id="MFC5004536.1"/>
    </source>
</evidence>
<reference evidence="3" key="1">
    <citation type="journal article" date="2019" name="Int. J. Syst. Evol. Microbiol.">
        <title>The Global Catalogue of Microorganisms (GCM) 10K type strain sequencing project: providing services to taxonomists for standard genome sequencing and annotation.</title>
        <authorList>
            <consortium name="The Broad Institute Genomics Platform"/>
            <consortium name="The Broad Institute Genome Sequencing Center for Infectious Disease"/>
            <person name="Wu L."/>
            <person name="Ma J."/>
        </authorList>
    </citation>
    <scope>NUCLEOTIDE SEQUENCE [LARGE SCALE GENOMIC DNA]</scope>
    <source>
        <strain evidence="3">CGMCC 4.7152</strain>
    </source>
</reference>
<evidence type="ECO:0000313" key="3">
    <source>
        <dbReference type="Proteomes" id="UP001595912"/>
    </source>
</evidence>
<protein>
    <submittedName>
        <fullName evidence="2">Caspase family protein</fullName>
    </submittedName>
</protein>
<dbReference type="Gene3D" id="3.40.50.1460">
    <property type="match status" value="1"/>
</dbReference>
<gene>
    <name evidence="2" type="ORF">ACFPIJ_42770</name>
</gene>